<evidence type="ECO:0000256" key="3">
    <source>
        <dbReference type="ARBA" id="ARBA00023163"/>
    </source>
</evidence>
<dbReference type="GO" id="GO:0003677">
    <property type="term" value="F:DNA binding"/>
    <property type="evidence" value="ECO:0007669"/>
    <property type="project" value="UniProtKB-KW"/>
</dbReference>
<dbReference type="InterPro" id="IPR011990">
    <property type="entry name" value="TPR-like_helical_dom_sf"/>
</dbReference>
<dbReference type="PANTHER" id="PTHR44688">
    <property type="entry name" value="DNA-BINDING TRANSCRIPTIONAL ACTIVATOR DEVR_DOSR"/>
    <property type="match status" value="1"/>
</dbReference>
<evidence type="ECO:0000259" key="4">
    <source>
        <dbReference type="PROSITE" id="PS50043"/>
    </source>
</evidence>
<dbReference type="SUPFAM" id="SSF48452">
    <property type="entry name" value="TPR-like"/>
    <property type="match status" value="1"/>
</dbReference>
<comment type="caution">
    <text evidence="5">The sequence shown here is derived from an EMBL/GenBank/DDBJ whole genome shotgun (WGS) entry which is preliminary data.</text>
</comment>
<organism evidence="5 6">
    <name type="scientific">[Clostridium] asparagiforme DSM 15981</name>
    <dbReference type="NCBI Taxonomy" id="518636"/>
    <lineage>
        <taxon>Bacteria</taxon>
        <taxon>Bacillati</taxon>
        <taxon>Bacillota</taxon>
        <taxon>Clostridia</taxon>
        <taxon>Lachnospirales</taxon>
        <taxon>Lachnospiraceae</taxon>
        <taxon>Enterocloster</taxon>
    </lineage>
</organism>
<feature type="domain" description="HTH luxR-type" evidence="4">
    <location>
        <begin position="809"/>
        <end position="874"/>
    </location>
</feature>
<proteinExistence type="predicted"/>
<dbReference type="PRINTS" id="PR00038">
    <property type="entry name" value="HTHLUXR"/>
</dbReference>
<dbReference type="InterPro" id="IPR016032">
    <property type="entry name" value="Sig_transdc_resp-reg_C-effctor"/>
</dbReference>
<dbReference type="AlphaFoldDB" id="C0D7B4"/>
<protein>
    <submittedName>
        <fullName evidence="5">Transcriptional regulator, LuxR family</fullName>
    </submittedName>
</protein>
<dbReference type="CDD" id="cd06170">
    <property type="entry name" value="LuxR_C_like"/>
    <property type="match status" value="1"/>
</dbReference>
<dbReference type="GO" id="GO:0006355">
    <property type="term" value="P:regulation of DNA-templated transcription"/>
    <property type="evidence" value="ECO:0007669"/>
    <property type="project" value="InterPro"/>
</dbReference>
<dbReference type="InterPro" id="IPR000792">
    <property type="entry name" value="Tscrpt_reg_LuxR_C"/>
</dbReference>
<evidence type="ECO:0000256" key="2">
    <source>
        <dbReference type="ARBA" id="ARBA00023125"/>
    </source>
</evidence>
<keyword evidence="1" id="KW-0805">Transcription regulation</keyword>
<keyword evidence="2" id="KW-0238">DNA-binding</keyword>
<sequence>MRFFKLYFFICAILKEKPEIMERGSGMMPVKPVFLSDKFTPARLPEVCAPRKSLLARFDEAAEDGFVFVSAQGGSGKTVTTLLWLNKSGHTPVWIGLDGYDNSPSVFYKLLATGLYSLQPDNENLGRILTDPAFSATPVEHTVELLSELRPEVGKYVIVLDDFHQITNGEIIKSLPMILRRLPHTFTFFILSRGEIPPELLPFVKDEKKDILHREALRFTESEIKRYLNTLGHFLTPDEAKLVYMATDGWAIGVNAIALSGKVAGSGGDGFARFFENMAWNAWDAELQNFCMRTSIADEFDTELAAALSGRDDAHAVMEDLSRSNSFLSRLHGDTYRYHHLFQEFLQKQLKSSGTDEAMLYKTAARYYKDHEDYSRALRFWLQSGDYKGTDNFLFLFLFRGHKNGVADYADFLHGFFQNPLPERASREAPVLHVLYAWYYYLTSRFEEYAKHMDAILRNLPRIAKAGNEFVEFAMLAFHVDYRKTLKTQVTLFHLFGGVLKSYTQTGLATNIASFTHNLPYMHRSNRDYSEIALNPKILDKIDHTYAPLLGPEWVYLRPGILASFTYERSQLEAALVQNTDVLGLIGPDNKPDGRICVMVLQHSILWQMGRFEEAGKAMDALAAFADESAQYFLPNLTAYRAKWELLDGDKSAAREWLAKYYVTDTEHIEFFRSFQHFTTARAYAALGEMESALRYLLLLREFGKNLNRPLDRCEAGAILAALYWTLNQKKEAEAELTETLEVLQPYGFVRVVADEGEAVVPVLKRILSTVGGKEYTGPLTRAYVNEVMLAAHSFGSRHKGYLAEAGRETGRPVKLSKQQTRMLTLLAQGYKNAEISEMTGLSIPTIKSHTSLAYKKLGVNNAMDAVLKAKELGLIGQAPDGGEGAE</sequence>
<dbReference type="EMBL" id="ACCJ01000426">
    <property type="protein sequence ID" value="EEG52780.1"/>
    <property type="molecule type" value="Genomic_DNA"/>
</dbReference>
<dbReference type="Gene3D" id="1.10.10.10">
    <property type="entry name" value="Winged helix-like DNA-binding domain superfamily/Winged helix DNA-binding domain"/>
    <property type="match status" value="1"/>
</dbReference>
<dbReference type="Pfam" id="PF17874">
    <property type="entry name" value="TPR_MalT"/>
    <property type="match status" value="1"/>
</dbReference>
<evidence type="ECO:0000313" key="6">
    <source>
        <dbReference type="Proteomes" id="UP000004756"/>
    </source>
</evidence>
<dbReference type="InterPro" id="IPR036388">
    <property type="entry name" value="WH-like_DNA-bd_sf"/>
</dbReference>
<name>C0D7B4_9FIRM</name>
<keyword evidence="6" id="KW-1185">Reference proteome</keyword>
<dbReference type="InterPro" id="IPR041617">
    <property type="entry name" value="TPR_MalT"/>
</dbReference>
<dbReference type="PANTHER" id="PTHR44688:SF16">
    <property type="entry name" value="DNA-BINDING TRANSCRIPTIONAL ACTIVATOR DEVR_DOSR"/>
    <property type="match status" value="1"/>
</dbReference>
<dbReference type="Pfam" id="PF00196">
    <property type="entry name" value="GerE"/>
    <property type="match status" value="1"/>
</dbReference>
<dbReference type="Gene3D" id="1.25.40.10">
    <property type="entry name" value="Tetratricopeptide repeat domain"/>
    <property type="match status" value="1"/>
</dbReference>
<dbReference type="Pfam" id="PF25873">
    <property type="entry name" value="WHD_MalT"/>
    <property type="match status" value="1"/>
</dbReference>
<gene>
    <name evidence="5" type="ORF">CLOSTASPAR_05161</name>
</gene>
<dbReference type="Proteomes" id="UP000004756">
    <property type="component" value="Unassembled WGS sequence"/>
</dbReference>
<dbReference type="SUPFAM" id="SSF46894">
    <property type="entry name" value="C-terminal effector domain of the bipartite response regulators"/>
    <property type="match status" value="1"/>
</dbReference>
<dbReference type="InterPro" id="IPR027417">
    <property type="entry name" value="P-loop_NTPase"/>
</dbReference>
<keyword evidence="3" id="KW-0804">Transcription</keyword>
<evidence type="ECO:0000313" key="5">
    <source>
        <dbReference type="EMBL" id="EEG52780.1"/>
    </source>
</evidence>
<dbReference type="InterPro" id="IPR059106">
    <property type="entry name" value="WHD_MalT"/>
</dbReference>
<dbReference type="HOGENOM" id="CLU_006325_2_0_9"/>
<reference evidence="5 6" key="1">
    <citation type="submission" date="2009-01" db="EMBL/GenBank/DDBJ databases">
        <authorList>
            <person name="Fulton L."/>
            <person name="Clifton S."/>
            <person name="Fulton B."/>
            <person name="Xu J."/>
            <person name="Minx P."/>
            <person name="Pepin K.H."/>
            <person name="Johnson M."/>
            <person name="Bhonagiri V."/>
            <person name="Nash W.E."/>
            <person name="Mardis E.R."/>
            <person name="Wilson R.K."/>
        </authorList>
    </citation>
    <scope>NUCLEOTIDE SEQUENCE [LARGE SCALE GENOMIC DNA]</scope>
    <source>
        <strain evidence="5 6">DSM 15981</strain>
    </source>
</reference>
<dbReference type="SUPFAM" id="SSF52540">
    <property type="entry name" value="P-loop containing nucleoside triphosphate hydrolases"/>
    <property type="match status" value="1"/>
</dbReference>
<dbReference type="PROSITE" id="PS50043">
    <property type="entry name" value="HTH_LUXR_2"/>
    <property type="match status" value="1"/>
</dbReference>
<evidence type="ECO:0000256" key="1">
    <source>
        <dbReference type="ARBA" id="ARBA00023015"/>
    </source>
</evidence>
<accession>C0D7B4</accession>
<dbReference type="SMART" id="SM00421">
    <property type="entry name" value="HTH_LUXR"/>
    <property type="match status" value="1"/>
</dbReference>
<reference evidence="5 6" key="2">
    <citation type="submission" date="2009-02" db="EMBL/GenBank/DDBJ databases">
        <title>Draft genome sequence of Clostridium asparagiforme (DSM 15981).</title>
        <authorList>
            <person name="Sudarsanam P."/>
            <person name="Ley R."/>
            <person name="Guruge J."/>
            <person name="Turnbaugh P.J."/>
            <person name="Mahowald M."/>
            <person name="Liep D."/>
            <person name="Gordon J."/>
        </authorList>
    </citation>
    <scope>NUCLEOTIDE SEQUENCE [LARGE SCALE GENOMIC DNA]</scope>
    <source>
        <strain evidence="5 6">DSM 15981</strain>
    </source>
</reference>